<comment type="caution">
    <text evidence="2">The sequence shown here is derived from an EMBL/GenBank/DDBJ whole genome shotgun (WGS) entry which is preliminary data.</text>
</comment>
<dbReference type="GO" id="GO:0005524">
    <property type="term" value="F:ATP binding"/>
    <property type="evidence" value="ECO:0007669"/>
    <property type="project" value="InterPro"/>
</dbReference>
<dbReference type="InterPro" id="IPR001245">
    <property type="entry name" value="Ser-Thr/Tyr_kinase_cat_dom"/>
</dbReference>
<evidence type="ECO:0000259" key="1">
    <source>
        <dbReference type="PROSITE" id="PS50011"/>
    </source>
</evidence>
<gene>
    <name evidence="2" type="ORF">Scaly_2448000</name>
</gene>
<dbReference type="Gene3D" id="3.30.200.20">
    <property type="entry name" value="Phosphorylase Kinase, domain 1"/>
    <property type="match status" value="1"/>
</dbReference>
<keyword evidence="2" id="KW-0418">Kinase</keyword>
<keyword evidence="2" id="KW-0675">Receptor</keyword>
<dbReference type="InterPro" id="IPR011009">
    <property type="entry name" value="Kinase-like_dom_sf"/>
</dbReference>
<keyword evidence="2" id="KW-0808">Transferase</keyword>
<dbReference type="GO" id="GO:0004672">
    <property type="term" value="F:protein kinase activity"/>
    <property type="evidence" value="ECO:0007669"/>
    <property type="project" value="InterPro"/>
</dbReference>
<protein>
    <submittedName>
        <fullName evidence="2">Inactive receptor kinase</fullName>
    </submittedName>
</protein>
<organism evidence="2">
    <name type="scientific">Sesamum calycinum</name>
    <dbReference type="NCBI Taxonomy" id="2727403"/>
    <lineage>
        <taxon>Eukaryota</taxon>
        <taxon>Viridiplantae</taxon>
        <taxon>Streptophyta</taxon>
        <taxon>Embryophyta</taxon>
        <taxon>Tracheophyta</taxon>
        <taxon>Spermatophyta</taxon>
        <taxon>Magnoliopsida</taxon>
        <taxon>eudicotyledons</taxon>
        <taxon>Gunneridae</taxon>
        <taxon>Pentapetalae</taxon>
        <taxon>asterids</taxon>
        <taxon>lamiids</taxon>
        <taxon>Lamiales</taxon>
        <taxon>Pedaliaceae</taxon>
        <taxon>Sesamum</taxon>
    </lineage>
</organism>
<dbReference type="Pfam" id="PF07714">
    <property type="entry name" value="PK_Tyr_Ser-Thr"/>
    <property type="match status" value="2"/>
</dbReference>
<reference evidence="2" key="1">
    <citation type="submission" date="2020-06" db="EMBL/GenBank/DDBJ databases">
        <authorList>
            <person name="Li T."/>
            <person name="Hu X."/>
            <person name="Zhang T."/>
            <person name="Song X."/>
            <person name="Zhang H."/>
            <person name="Dai N."/>
            <person name="Sheng W."/>
            <person name="Hou X."/>
            <person name="Wei L."/>
        </authorList>
    </citation>
    <scope>NUCLEOTIDE SEQUENCE</scope>
    <source>
        <strain evidence="2">KEN8</strain>
        <tissue evidence="2">Leaf</tissue>
    </source>
</reference>
<proteinExistence type="predicted"/>
<feature type="domain" description="Protein kinase" evidence="1">
    <location>
        <begin position="1"/>
        <end position="236"/>
    </location>
</feature>
<dbReference type="Gene3D" id="1.10.510.10">
    <property type="entry name" value="Transferase(Phosphotransferase) domain 1"/>
    <property type="match status" value="3"/>
</dbReference>
<reference evidence="2" key="2">
    <citation type="journal article" date="2024" name="Plant">
        <title>Genomic evolution and insights into agronomic trait innovations of Sesamum species.</title>
        <authorList>
            <person name="Miao H."/>
            <person name="Wang L."/>
            <person name="Qu L."/>
            <person name="Liu H."/>
            <person name="Sun Y."/>
            <person name="Le M."/>
            <person name="Wang Q."/>
            <person name="Wei S."/>
            <person name="Zheng Y."/>
            <person name="Lin W."/>
            <person name="Duan Y."/>
            <person name="Cao H."/>
            <person name="Xiong S."/>
            <person name="Wang X."/>
            <person name="Wei L."/>
            <person name="Li C."/>
            <person name="Ma Q."/>
            <person name="Ju M."/>
            <person name="Zhao R."/>
            <person name="Li G."/>
            <person name="Mu C."/>
            <person name="Tian Q."/>
            <person name="Mei H."/>
            <person name="Zhang T."/>
            <person name="Gao T."/>
            <person name="Zhang H."/>
        </authorList>
    </citation>
    <scope>NUCLEOTIDE SEQUENCE</scope>
    <source>
        <strain evidence="2">KEN8</strain>
    </source>
</reference>
<evidence type="ECO:0000313" key="2">
    <source>
        <dbReference type="EMBL" id="KAL0321516.1"/>
    </source>
</evidence>
<dbReference type="PANTHER" id="PTHR48007:SF4">
    <property type="entry name" value="LEUCINE-RICH REPEAT RECEPTOR-LIKE PROTEIN KINASE PXC1"/>
    <property type="match status" value="1"/>
</dbReference>
<name>A0AAW2LTJ5_9LAMI</name>
<feature type="domain" description="Protein kinase" evidence="1">
    <location>
        <begin position="440"/>
        <end position="738"/>
    </location>
</feature>
<dbReference type="InterPro" id="IPR046959">
    <property type="entry name" value="PRK1-6/SRF4-like"/>
</dbReference>
<dbReference type="PANTHER" id="PTHR48007">
    <property type="entry name" value="LEUCINE-RICH REPEAT RECEPTOR-LIKE PROTEIN KINASE PXC1"/>
    <property type="match status" value="1"/>
</dbReference>
<dbReference type="EMBL" id="JACGWM010000016">
    <property type="protein sequence ID" value="KAL0321516.1"/>
    <property type="molecule type" value="Genomic_DNA"/>
</dbReference>
<dbReference type="InterPro" id="IPR000719">
    <property type="entry name" value="Prot_kinase_dom"/>
</dbReference>
<dbReference type="SUPFAM" id="SSF56112">
    <property type="entry name" value="Protein kinase-like (PK-like)"/>
    <property type="match status" value="3"/>
</dbReference>
<sequence length="769" mass="87166">MFVVKRFSKGDWSLDVLEKQVKLVAGIEHENIAKMMGCYVNEDECLQILEYFPQGSLETMLHGKNRVHLDWETRLRIAIGAAKGLAHIHEQRSGKTEHGNIKASNIFLNSEQYGCISDISIATVLISKYQAPEDSVGNRTTSQPSDVYSFGVLLIELLTGRSPLLPIRTFADWARHNARDGWTSLAFDKKLLQNPVVKQGMWEMLAVALSCVEKKPEDRPTMAEVVDMLDKLESNFGVMLIELLSERSPLHSTGRHQTFIDWALHNACDEWTSVVFDKPLLKDRLVKQAMWKMFAVALSCVEKIPEERPTMAEVVDMLEYHIFKQNLVSGIFGIPSLEHQPSTQNEIKESGLQNIFEKIKERVDTELCKGGVFRRSFKGLFSSFSWFSSPGNLTINLSVRISGLQIRSKMSAIYDNWGRLVAAVLRRELLWQICHDHSRTPSLLSSVSSDFGSSFSLASPLSGEFSYREDGTFMFHMYRPLQISANIKARVRQEEAKEESGQSVIFKSSPFAFGLDERVALGDKVDTFGNAYLVRLREDFLFVVKRFSREDRPHDVFEKQVKLIAGKNRVHLDWESRLRIAIGAAKGLAHIHGQRFVHGNINASNIFLNSEQYGCISDMSVVTFIITKYHAPEVWARKGMISQASDVYSFGVLLIELLTGRSPLPLRSIGRHLTFADWALHNARDGWTSLAFDKKLLQNPVAKQGMWEMLAVALSCVEKKPEDRPTMAEVVDMLDKVVAKHQTSIDWLFTTLAMNGLPWCLINRFSRIT</sequence>
<dbReference type="PROSITE" id="PS50011">
    <property type="entry name" value="PROTEIN_KINASE_DOM"/>
    <property type="match status" value="2"/>
</dbReference>
<dbReference type="AlphaFoldDB" id="A0AAW2LTJ5"/>
<accession>A0AAW2LTJ5</accession>